<dbReference type="Proteomes" id="UP000298663">
    <property type="component" value="Unassembled WGS sequence"/>
</dbReference>
<proteinExistence type="predicted"/>
<feature type="transmembrane region" description="Helical" evidence="1">
    <location>
        <begin position="241"/>
        <end position="266"/>
    </location>
</feature>
<feature type="transmembrane region" description="Helical" evidence="1">
    <location>
        <begin position="45"/>
        <end position="68"/>
    </location>
</feature>
<dbReference type="EMBL" id="AZBU02000010">
    <property type="protein sequence ID" value="TKR62867.1"/>
    <property type="molecule type" value="Genomic_DNA"/>
</dbReference>
<evidence type="ECO:0000313" key="3">
    <source>
        <dbReference type="Proteomes" id="UP000298663"/>
    </source>
</evidence>
<reference evidence="2 3" key="1">
    <citation type="journal article" date="2015" name="Genome Biol.">
        <title>Comparative genomics of Steinernema reveals deeply conserved gene regulatory networks.</title>
        <authorList>
            <person name="Dillman A.R."/>
            <person name="Macchietto M."/>
            <person name="Porter C.F."/>
            <person name="Rogers A."/>
            <person name="Williams B."/>
            <person name="Antoshechkin I."/>
            <person name="Lee M.M."/>
            <person name="Goodwin Z."/>
            <person name="Lu X."/>
            <person name="Lewis E.E."/>
            <person name="Goodrich-Blair H."/>
            <person name="Stock S.P."/>
            <person name="Adams B.J."/>
            <person name="Sternberg P.W."/>
            <person name="Mortazavi A."/>
        </authorList>
    </citation>
    <scope>NUCLEOTIDE SEQUENCE [LARGE SCALE GENOMIC DNA]</scope>
    <source>
        <strain evidence="2 3">ALL</strain>
    </source>
</reference>
<feature type="transmembrane region" description="Helical" evidence="1">
    <location>
        <begin position="12"/>
        <end position="33"/>
    </location>
</feature>
<dbReference type="SUPFAM" id="SSF81321">
    <property type="entry name" value="Family A G protein-coupled receptor-like"/>
    <property type="match status" value="1"/>
</dbReference>
<evidence type="ECO:0000256" key="1">
    <source>
        <dbReference type="SAM" id="Phobius"/>
    </source>
</evidence>
<comment type="caution">
    <text evidence="2">The sequence shown here is derived from an EMBL/GenBank/DDBJ whole genome shotgun (WGS) entry which is preliminary data.</text>
</comment>
<accession>A0A4U5M2E3</accession>
<feature type="transmembrane region" description="Helical" evidence="1">
    <location>
        <begin position="209"/>
        <end position="229"/>
    </location>
</feature>
<keyword evidence="1" id="KW-0472">Membrane</keyword>
<keyword evidence="3" id="KW-1185">Reference proteome</keyword>
<gene>
    <name evidence="2" type="ORF">L596_026771</name>
</gene>
<sequence>MVAIENVLIGTIYSALAFVLIGLNLLVFMTVSVNSEFHTNTYKIIQLMIIGCVIQLASHFLGGIMTIAESTLNYYLERISGALLQSGWFLYQGASLTLAVDRALIFLTKVGTQKDFYIRLCFVVFSFAIAVLYLVLLLCPGFGFNYVSLYDWFYADTEGSVDLEMLEQVLDFSILSLILLVYLVVFARLLKMRKTGGTNFGSLTLEIRILVISVASFLYEVTFLIFFFWGSQVVQDDIIRAATTTVLWIVDCGFFALATIVINATMRKKMFKIHKRAQSLTPVTRIDLN</sequence>
<reference evidence="2 3" key="2">
    <citation type="journal article" date="2019" name="G3 (Bethesda)">
        <title>Hybrid Assembly of the Genome of the Entomopathogenic Nematode Steinernema carpocapsae Identifies the X-Chromosome.</title>
        <authorList>
            <person name="Serra L."/>
            <person name="Macchietto M."/>
            <person name="Macias-Munoz A."/>
            <person name="McGill C.J."/>
            <person name="Rodriguez I.M."/>
            <person name="Rodriguez B."/>
            <person name="Murad R."/>
            <person name="Mortazavi A."/>
        </authorList>
    </citation>
    <scope>NUCLEOTIDE SEQUENCE [LARGE SCALE GENOMIC DNA]</scope>
    <source>
        <strain evidence="2 3">ALL</strain>
    </source>
</reference>
<keyword evidence="1" id="KW-0812">Transmembrane</keyword>
<feature type="transmembrane region" description="Helical" evidence="1">
    <location>
        <begin position="169"/>
        <end position="189"/>
    </location>
</feature>
<keyword evidence="1" id="KW-1133">Transmembrane helix</keyword>
<organism evidence="2 3">
    <name type="scientific">Steinernema carpocapsae</name>
    <name type="common">Entomopathogenic nematode</name>
    <dbReference type="NCBI Taxonomy" id="34508"/>
    <lineage>
        <taxon>Eukaryota</taxon>
        <taxon>Metazoa</taxon>
        <taxon>Ecdysozoa</taxon>
        <taxon>Nematoda</taxon>
        <taxon>Chromadorea</taxon>
        <taxon>Rhabditida</taxon>
        <taxon>Tylenchina</taxon>
        <taxon>Panagrolaimomorpha</taxon>
        <taxon>Strongyloidoidea</taxon>
        <taxon>Steinernematidae</taxon>
        <taxon>Steinernema</taxon>
    </lineage>
</organism>
<evidence type="ECO:0008006" key="4">
    <source>
        <dbReference type="Google" id="ProtNLM"/>
    </source>
</evidence>
<name>A0A4U5M2E3_STECR</name>
<feature type="transmembrane region" description="Helical" evidence="1">
    <location>
        <begin position="120"/>
        <end position="149"/>
    </location>
</feature>
<evidence type="ECO:0000313" key="2">
    <source>
        <dbReference type="EMBL" id="TKR62867.1"/>
    </source>
</evidence>
<protein>
    <recommendedName>
        <fullName evidence="4">7TM GPCR serpentine receptor class x (Srx) domain-containing protein</fullName>
    </recommendedName>
</protein>
<dbReference type="AlphaFoldDB" id="A0A4U5M2E3"/>